<feature type="domain" description="DUF418" evidence="2">
    <location>
        <begin position="207"/>
        <end position="371"/>
    </location>
</feature>
<dbReference type="Proteomes" id="UP000291591">
    <property type="component" value="Unassembled WGS sequence"/>
</dbReference>
<evidence type="ECO:0000313" key="4">
    <source>
        <dbReference type="Proteomes" id="UP000291591"/>
    </source>
</evidence>
<dbReference type="RefSeq" id="WP_130289749.1">
    <property type="nucleotide sequence ID" value="NZ_SHKL01000001.1"/>
</dbReference>
<dbReference type="InterPro" id="IPR007349">
    <property type="entry name" value="DUF418"/>
</dbReference>
<name>A0A4V6MEA6_PSEST</name>
<sequence>MTAAGPTPAADRAPAPDLARGAMLLLIALANVHRYVFGIVPGQLSMPDRVVVWVETLFVDGRAYPLFGLLFGYGVVQLARRRDGDAAVALVRRRGVAMVAIGLAHGVLLWSGEIVGAYGLLAVVLAGLVVRGPATSLAVVAVGGLVLAGALTAGVPPVPGSPPGSFLSIMMTDPVAALVARAGEWVLAGLLGQLVAVAGAVAVGGLAARARLLDEPGRHRALLVRVAVVGGAGAVAGGLPQALLLTGTWNAAPELASLSGSVNTVAGYAGAAGYAALFGLLAVRTAGRRSRAVDALRAAGQRSLSCYLAQSVVFAALFPAWALGLGATTPLWGAALVGIGTWLITVLLAVASARTGRRGPAEALLRRLTYGSRNPVAEPGPDPGRRS</sequence>
<dbReference type="PANTHER" id="PTHR30590">
    <property type="entry name" value="INNER MEMBRANE PROTEIN"/>
    <property type="match status" value="1"/>
</dbReference>
<keyword evidence="1" id="KW-0472">Membrane</keyword>
<dbReference type="AlphaFoldDB" id="A0A4V6MEA6"/>
<dbReference type="OrthoDB" id="2388539at2"/>
<keyword evidence="4" id="KW-1185">Reference proteome</keyword>
<dbReference type="Pfam" id="PF04235">
    <property type="entry name" value="DUF418"/>
    <property type="match status" value="1"/>
</dbReference>
<keyword evidence="1" id="KW-1133">Transmembrane helix</keyword>
<evidence type="ECO:0000313" key="3">
    <source>
        <dbReference type="EMBL" id="RZT85260.1"/>
    </source>
</evidence>
<reference evidence="3 4" key="1">
    <citation type="submission" date="2019-02" db="EMBL/GenBank/DDBJ databases">
        <title>Sequencing the genomes of 1000 actinobacteria strains.</title>
        <authorList>
            <person name="Klenk H.-P."/>
        </authorList>
    </citation>
    <scope>NUCLEOTIDE SEQUENCE [LARGE SCALE GENOMIC DNA]</scope>
    <source>
        <strain evidence="3 4">DSM 45779</strain>
    </source>
</reference>
<accession>A0A4V6MEA6</accession>
<keyword evidence="1" id="KW-0812">Transmembrane</keyword>
<gene>
    <name evidence="3" type="ORF">EV383_2124</name>
</gene>
<protein>
    <submittedName>
        <fullName evidence="3">Putative membrane protein YeiB</fullName>
    </submittedName>
</protein>
<feature type="transmembrane region" description="Helical" evidence="1">
    <location>
        <begin position="222"/>
        <end position="245"/>
    </location>
</feature>
<dbReference type="InterPro" id="IPR052529">
    <property type="entry name" value="Bact_Transport_Assoc"/>
</dbReference>
<feature type="transmembrane region" description="Helical" evidence="1">
    <location>
        <begin position="137"/>
        <end position="158"/>
    </location>
</feature>
<proteinExistence type="predicted"/>
<feature type="transmembrane region" description="Helical" evidence="1">
    <location>
        <begin position="114"/>
        <end position="130"/>
    </location>
</feature>
<feature type="transmembrane region" description="Helical" evidence="1">
    <location>
        <begin position="331"/>
        <end position="351"/>
    </location>
</feature>
<feature type="transmembrane region" description="Helical" evidence="1">
    <location>
        <begin position="304"/>
        <end position="325"/>
    </location>
</feature>
<evidence type="ECO:0000256" key="1">
    <source>
        <dbReference type="SAM" id="Phobius"/>
    </source>
</evidence>
<feature type="transmembrane region" description="Helical" evidence="1">
    <location>
        <begin position="21"/>
        <end position="42"/>
    </location>
</feature>
<organism evidence="3 4">
    <name type="scientific">Pseudonocardia sediminis</name>
    <dbReference type="NCBI Taxonomy" id="1397368"/>
    <lineage>
        <taxon>Bacteria</taxon>
        <taxon>Bacillati</taxon>
        <taxon>Actinomycetota</taxon>
        <taxon>Actinomycetes</taxon>
        <taxon>Pseudonocardiales</taxon>
        <taxon>Pseudonocardiaceae</taxon>
        <taxon>Pseudonocardia</taxon>
    </lineage>
</organism>
<dbReference type="EMBL" id="SHKL01000001">
    <property type="protein sequence ID" value="RZT85260.1"/>
    <property type="molecule type" value="Genomic_DNA"/>
</dbReference>
<comment type="caution">
    <text evidence="3">The sequence shown here is derived from an EMBL/GenBank/DDBJ whole genome shotgun (WGS) entry which is preliminary data.</text>
</comment>
<dbReference type="PANTHER" id="PTHR30590:SF2">
    <property type="entry name" value="INNER MEMBRANE PROTEIN"/>
    <property type="match status" value="1"/>
</dbReference>
<evidence type="ECO:0000259" key="2">
    <source>
        <dbReference type="Pfam" id="PF04235"/>
    </source>
</evidence>
<feature type="transmembrane region" description="Helical" evidence="1">
    <location>
        <begin position="185"/>
        <end position="210"/>
    </location>
</feature>
<feature type="transmembrane region" description="Helical" evidence="1">
    <location>
        <begin position="265"/>
        <end position="283"/>
    </location>
</feature>